<evidence type="ECO:0000313" key="4">
    <source>
        <dbReference type="Proteomes" id="UP000504633"/>
    </source>
</evidence>
<evidence type="ECO:0000256" key="2">
    <source>
        <dbReference type="SAM" id="SignalP"/>
    </source>
</evidence>
<feature type="domain" description="DUF753" evidence="3">
    <location>
        <begin position="2880"/>
        <end position="2948"/>
    </location>
</feature>
<dbReference type="InterPro" id="IPR008472">
    <property type="entry name" value="DUF753"/>
</dbReference>
<dbReference type="PANTHER" id="PTHR21721:SF26">
    <property type="entry name" value="DUF753 DOMAIN-CONTAINING PROTEIN-RELATED"/>
    <property type="match status" value="1"/>
</dbReference>
<feature type="domain" description="DUF753" evidence="3">
    <location>
        <begin position="700"/>
        <end position="775"/>
    </location>
</feature>
<dbReference type="RefSeq" id="XP_023173565.2">
    <property type="nucleotide sequence ID" value="XM_023317797.2"/>
</dbReference>
<feature type="domain" description="DUF753" evidence="3">
    <location>
        <begin position="2218"/>
        <end position="2295"/>
    </location>
</feature>
<feature type="domain" description="DUF753" evidence="3">
    <location>
        <begin position="34"/>
        <end position="101"/>
    </location>
</feature>
<evidence type="ECO:0000259" key="3">
    <source>
        <dbReference type="Pfam" id="PF05444"/>
    </source>
</evidence>
<feature type="chain" id="PRO_5026883390" evidence="2">
    <location>
        <begin position="24"/>
        <end position="2978"/>
    </location>
</feature>
<feature type="domain" description="DUF753" evidence="3">
    <location>
        <begin position="2467"/>
        <end position="2535"/>
    </location>
</feature>
<evidence type="ECO:0000313" key="5">
    <source>
        <dbReference type="RefSeq" id="XP_023173565.2"/>
    </source>
</evidence>
<feature type="domain" description="DUF753" evidence="3">
    <location>
        <begin position="2304"/>
        <end position="2373"/>
    </location>
</feature>
<feature type="signal peptide" evidence="2">
    <location>
        <begin position="1"/>
        <end position="23"/>
    </location>
</feature>
<feature type="domain" description="DUF753" evidence="3">
    <location>
        <begin position="366"/>
        <end position="434"/>
    </location>
</feature>
<feature type="domain" description="DUF753" evidence="3">
    <location>
        <begin position="2382"/>
        <end position="2458"/>
    </location>
</feature>
<evidence type="ECO:0000256" key="1">
    <source>
        <dbReference type="SAM" id="Phobius"/>
    </source>
</evidence>
<dbReference type="OMA" id="VDCYFCD"/>
<feature type="domain" description="DUF753" evidence="3">
    <location>
        <begin position="279"/>
        <end position="356"/>
    </location>
</feature>
<feature type="domain" description="DUF753" evidence="3">
    <location>
        <begin position="1795"/>
        <end position="1875"/>
    </location>
</feature>
<feature type="domain" description="DUF753" evidence="3">
    <location>
        <begin position="536"/>
        <end position="613"/>
    </location>
</feature>
<dbReference type="PANTHER" id="PTHR21721">
    <property type="entry name" value="GH09876P-RELATED"/>
    <property type="match status" value="1"/>
</dbReference>
<feature type="transmembrane region" description="Helical" evidence="1">
    <location>
        <begin position="2952"/>
        <end position="2975"/>
    </location>
</feature>
<feature type="domain" description="DUF753" evidence="3">
    <location>
        <begin position="1046"/>
        <end position="1111"/>
    </location>
</feature>
<feature type="domain" description="DUF753" evidence="3">
    <location>
        <begin position="1962"/>
        <end position="2039"/>
    </location>
</feature>
<feature type="domain" description="DUF753" evidence="3">
    <location>
        <begin position="1204"/>
        <end position="1273"/>
    </location>
</feature>
<feature type="domain" description="DUF753" evidence="3">
    <location>
        <begin position="199"/>
        <end position="269"/>
    </location>
</feature>
<feature type="domain" description="DUF753" evidence="3">
    <location>
        <begin position="2557"/>
        <end position="2628"/>
    </location>
</feature>
<dbReference type="Proteomes" id="UP000504633">
    <property type="component" value="Unplaced"/>
</dbReference>
<protein>
    <submittedName>
        <fullName evidence="5">Uncharacterized protein LOC111601279</fullName>
    </submittedName>
</protein>
<keyword evidence="4" id="KW-1185">Reference proteome</keyword>
<feature type="domain" description="DUF753" evidence="3">
    <location>
        <begin position="111"/>
        <end position="190"/>
    </location>
</feature>
<feature type="domain" description="DUF753" evidence="3">
    <location>
        <begin position="1374"/>
        <end position="1451"/>
    </location>
</feature>
<feature type="domain" description="DUF753" evidence="3">
    <location>
        <begin position="1538"/>
        <end position="1614"/>
    </location>
</feature>
<feature type="domain" description="DUF753" evidence="3">
    <location>
        <begin position="455"/>
        <end position="526"/>
    </location>
</feature>
<feature type="domain" description="DUF753" evidence="3">
    <location>
        <begin position="1625"/>
        <end position="1693"/>
    </location>
</feature>
<dbReference type="OrthoDB" id="7984667at2759"/>
<keyword evidence="1" id="KW-0812">Transmembrane</keyword>
<keyword evidence="1" id="KW-1133">Transmembrane helix</keyword>
<name>A0A6J1M3E9_DROHY</name>
<feature type="domain" description="DUF753" evidence="3">
    <location>
        <begin position="1885"/>
        <end position="1953"/>
    </location>
</feature>
<feature type="domain" description="DUF753" evidence="3">
    <location>
        <begin position="1715"/>
        <end position="1785"/>
    </location>
</feature>
<feature type="domain" description="DUF753" evidence="3">
    <location>
        <begin position="2720"/>
        <end position="2788"/>
    </location>
</feature>
<feature type="domain" description="DUF753" evidence="3">
    <location>
        <begin position="1122"/>
        <end position="1195"/>
    </location>
</feature>
<dbReference type="KEGG" id="dhe:111601279"/>
<keyword evidence="2" id="KW-0732">Signal</keyword>
<feature type="domain" description="DUF753" evidence="3">
    <location>
        <begin position="956"/>
        <end position="1036"/>
    </location>
</feature>
<feature type="domain" description="DUF753" evidence="3">
    <location>
        <begin position="2049"/>
        <end position="2115"/>
    </location>
</feature>
<keyword evidence="1" id="KW-0472">Membrane</keyword>
<feature type="domain" description="DUF753" evidence="3">
    <location>
        <begin position="1293"/>
        <end position="1364"/>
    </location>
</feature>
<proteinExistence type="predicted"/>
<sequence length="2978" mass="320401">MRLSTAGIALLLIVLYADNPSDAWTHSWHTGPINCYTCSSLEQCSASWGQLQKCDNNNAQSCIAVFDSSGAVIQRGCSDNLEATCSEANADCYECRSNGCNNLKNNKQLVECVVCDAQDNENCLSDIELITETRVCNEKCITALYPRTSDKGSPLEIVRTCLDDLDLDERNECAAGTLANCVACASANCNTAELGVRGSCNVCTGGECDKPESKTCRAVVPGGEEQCFIQMDESNKITEQGCFSQYNVSDALVLQKEKRIWTCSGENCNVISALPTAKECKLCNSRTDKNCAVDPTNVNSETECSHPLNTDCYALLRDDGHTERGCLSSLEDEDYLDCLGGSNATKCNSCTGDSCNVNLQPAERLTCHVCDSSVDSNCVAAPDAAALCVQHAVEQTCVTTLDLQGNTLRGCGHELQCLSTDSASCQRCTGSNCNTVNLSRRADGRPGQWAQELPLSCLSCGDAAACAASSLEQLTCASKSEYCMTVFDDTGAVSARGCSDVVEESFSSYCDANSDKCHNCNSNDCNSATSQDSYTECIYCESSLNSDCAKNPTAVTARRQCNGQCMSAYRPQSGLNVFELVRGCLDDKDPQDQELCASGADNECVACTGNACNTNDLSLSSLSCYACGAGLDCAVPEIAVCLNYSPSDRCYMLFDETASITALGCQSDLDEAFIESNRHNLIFCEENNCNYFDLVPTPNDCAVCSSLDNENCATNPSKITQIEKCNVLPNTGCMTRILSDGSTERGCVSKLATSQLRACLNGEGNCEVCDGDLCNQQIYPADRRSCQRCNSVLDPSCGSAPNAATVCPRYDETQGCSVKLVDGATYRGCQTEFRCDDSDKQYCRQCSGDNCNVVDLELTNIGYPGKWVTPPINCYTCAGVGCQGTSLGALQKCHNNNEQNCATVFASNGSVVLRGCTDQLYADAELTQYCDETSGSCKFCKSSACNNAKQLDNYVDCVLCDGTDQAACVRSIGDISRKVSCQGDCFTGLYPRNRTDVDSPLELARGCLDDLDLDDRLACADGKLENCVACSGEACNKADVPENRLSCNYCDDESCDTLTSQTCTSYRANDQCYIHVGDLRIESMGCASDLERSFLQANRRDLYLCDSKDCNVKDVLNLVGVACNICNSTHDPNCIQGVTGGAVCQHYLNPECYSHITEDGVLKRGCLMDTADDLYDDCLSGESSTCQICNENNCNKELFPADWQSCLRCDSNTDADCESEPAAYGSYCAVYAAGDACVTSLENGRTRRGCQSEIYCDASQVASCRICEGANCNSVDLGSSNVGEPGKWQDLPLSCLVCTDIESCASVTTPTTCQGNNKQLCSTVFNDDGQVIARGCSDAVLAEHLGYCEANSKSCPQCKSNGCNNAVSLADYVDCYQCDSELDENCAWEAPKKTRQCQGQCMTGMYPRSSAVDTALLPTRGCLDDLEQADREQCADGKHASCTACSGALCNSEQIIETPQECYKCLDPLCEDVFTAKCVAYRENDQCYLAFDSMSVVAMGCVSEFETQVVNELLAQQRLLLCEGQNCNFLDIIPNPNTCLQCNSLSDPRCATHPNQLQTTGICSSIPYTQCVTHIDAAGTTTRGCVSNLDSDDFYGCITGSAENCELCTGTNCNGLSVYPANRRRCHQCDSATNADCATAPSSSAVCPIYDAEDTCVTTIIKDVTHRGCSSSLSCPDPSNPSTCRVCSGDACNTIDLERLNVDGYPGTWQEPPISCLTCASSSECSSGGGTLEKCVGQDNCVTVFDSTGDVVTSRGCSEALDTTSANYCDEQPNNCPRCNSNGCNVADSLKNYVDCLVCDSSVNPDCANDASKITKTRKCHQSCMSAFLPLFGETEDPSYALLRNCFDDMEQEDRETCGTDANKFCASCETNKCNNVDLVATRHSCLSCRGDDCQNAQPATCANYRETDECYIEFDEQRSVVAQGCLSEYSHEEIYLLQRSKRLLRCADNDCNTIESLAEPQTCVLCSSRTDRNCAVSPSSVNSATSCQLTGLPECYTRVLADGATERGCLSSLEEDEFLGCFNGTVAGCSACLGDSCNKAVYPTDRTSCHICSSDTNGNCESAPNSLSVCPVYAAGDSCVTNLRGGVTYRDCGSSLSCEPNSKTCVICHGNGCNVADLSGLSDNNHGWWQDLPLTCLSCDGAACQESSISSERCADNNEQDCITVFDESNVVVRRGCEDAIEQDAQLASYCSANSAKCPLCKSNDCNNATAITQYNSCIYCDSNKSKSCLWEPTSTAHKRRQCQGECMTALFGSPEAGLDLVRTCLDDKEPQDQLICSSGKDDHCVSCSGEACNVQTLPAERLSCYHCEDASCEQPESKQCDIYKPNDSCFIWFDETNSIRQSGCLSSFRNQDLESVIETKRISVCQGDNCNTFTDLQHVTCAVCDSREDPKCATTPLAVDSFKTCSQLPHTHCVTKLENDGATTRGCLFDLDQAQFAACLLGNDKNCSICDADGCNREIFPAERLQCYSCSSADDSSCASNPTKTSACAWVSDTETCQTKLENNLTTRGCSSTIGCSSSDYRNCRNCVDSWCNSIDLVNRVDDGQHGWFQPLPLKCHTCVGEDCYSSLGPAVQCSLNPEQDCKTVFDVDGQKVRRRGCADDVDDYEDLYCRKHPELCLTCKSNECNDVWSLESLNTCVFCNSEASPQCVSYPQSTELSTRQCQGDCMVALVGKNVVRSCLDDKEAFDRPSCSSDESGTNCAACDSDNCNTFAYPSDRLSCHVCSNSGCTASHSEYCVDYESNDFCFAKYNDGEVQLMGCASSQSSADLDQWRSANQLHECPTKDCNMLNVLPTSGVCIACDSSKTPSCAQSPTDVDITTTCHAPLADCLTRLEDGHTIRGCLNSLSSTEGNACVANGTCVGCAGDKCNADIFPANRRKCHICNSVANDDCYEDPNHLAICPIYAADDSCVAARDLDGYVQRGCASQLQCDINDTENCIICKTDGCNTNKFNGAAALGGIGLALTLAWSLIVSYSGH</sequence>
<feature type="domain" description="DUF753" evidence="3">
    <location>
        <begin position="2638"/>
        <end position="2711"/>
    </location>
</feature>
<feature type="domain" description="DUF753" evidence="3">
    <location>
        <begin position="2799"/>
        <end position="2870"/>
    </location>
</feature>
<feature type="domain" description="DUF753" evidence="3">
    <location>
        <begin position="622"/>
        <end position="690"/>
    </location>
</feature>
<gene>
    <name evidence="5" type="primary">LOC111601279</name>
</gene>
<dbReference type="GeneID" id="111601279"/>
<feature type="domain" description="DUF753" evidence="3">
    <location>
        <begin position="1460"/>
        <end position="1528"/>
    </location>
</feature>
<feature type="domain" description="DUF753" evidence="3">
    <location>
        <begin position="873"/>
        <end position="946"/>
    </location>
</feature>
<feature type="domain" description="DUF753" evidence="3">
    <location>
        <begin position="2136"/>
        <end position="2208"/>
    </location>
</feature>
<feature type="domain" description="DUF753" evidence="3">
    <location>
        <begin position="785"/>
        <end position="852"/>
    </location>
</feature>
<accession>A0A6J1M3E9</accession>
<organism evidence="4 5">
    <name type="scientific">Drosophila hydei</name>
    <name type="common">Fruit fly</name>
    <dbReference type="NCBI Taxonomy" id="7224"/>
    <lineage>
        <taxon>Eukaryota</taxon>
        <taxon>Metazoa</taxon>
        <taxon>Ecdysozoa</taxon>
        <taxon>Arthropoda</taxon>
        <taxon>Hexapoda</taxon>
        <taxon>Insecta</taxon>
        <taxon>Pterygota</taxon>
        <taxon>Neoptera</taxon>
        <taxon>Endopterygota</taxon>
        <taxon>Diptera</taxon>
        <taxon>Brachycera</taxon>
        <taxon>Muscomorpha</taxon>
        <taxon>Ephydroidea</taxon>
        <taxon>Drosophilidae</taxon>
        <taxon>Drosophila</taxon>
    </lineage>
</organism>
<reference evidence="5" key="1">
    <citation type="submission" date="2025-08" db="UniProtKB">
        <authorList>
            <consortium name="RefSeq"/>
        </authorList>
    </citation>
    <scope>IDENTIFICATION</scope>
    <source>
        <strain evidence="5">15085-1641.00</strain>
        <tissue evidence="5">Whole body</tissue>
    </source>
</reference>
<dbReference type="Pfam" id="PF05444">
    <property type="entry name" value="DUF753"/>
    <property type="match status" value="35"/>
</dbReference>